<evidence type="ECO:0000313" key="2">
    <source>
        <dbReference type="Proteomes" id="UP001603857"/>
    </source>
</evidence>
<proteinExistence type="predicted"/>
<name>A0ABD1NAN6_9FABA</name>
<dbReference type="EMBL" id="JBGMDY010000002">
    <property type="protein sequence ID" value="KAL2344986.1"/>
    <property type="molecule type" value="Genomic_DNA"/>
</dbReference>
<organism evidence="1 2">
    <name type="scientific">Flemingia macrophylla</name>
    <dbReference type="NCBI Taxonomy" id="520843"/>
    <lineage>
        <taxon>Eukaryota</taxon>
        <taxon>Viridiplantae</taxon>
        <taxon>Streptophyta</taxon>
        <taxon>Embryophyta</taxon>
        <taxon>Tracheophyta</taxon>
        <taxon>Spermatophyta</taxon>
        <taxon>Magnoliopsida</taxon>
        <taxon>eudicotyledons</taxon>
        <taxon>Gunneridae</taxon>
        <taxon>Pentapetalae</taxon>
        <taxon>rosids</taxon>
        <taxon>fabids</taxon>
        <taxon>Fabales</taxon>
        <taxon>Fabaceae</taxon>
        <taxon>Papilionoideae</taxon>
        <taxon>50 kb inversion clade</taxon>
        <taxon>NPAAA clade</taxon>
        <taxon>indigoferoid/millettioid clade</taxon>
        <taxon>Phaseoleae</taxon>
        <taxon>Flemingia</taxon>
    </lineage>
</organism>
<evidence type="ECO:0000313" key="1">
    <source>
        <dbReference type="EMBL" id="KAL2344986.1"/>
    </source>
</evidence>
<sequence>MKSLKNRSWDLQAQSCLKQGCTFLIISPYCGGPSSMQWKKYERASLSKIKTKRKRGNCSIVTINTSTVNYRSILP</sequence>
<dbReference type="AlphaFoldDB" id="A0ABD1NAN6"/>
<accession>A0ABD1NAN6</accession>
<keyword evidence="2" id="KW-1185">Reference proteome</keyword>
<reference evidence="1 2" key="1">
    <citation type="submission" date="2024-08" db="EMBL/GenBank/DDBJ databases">
        <title>Insights into the chromosomal genome structure of Flemingia macrophylla.</title>
        <authorList>
            <person name="Ding Y."/>
            <person name="Zhao Y."/>
            <person name="Bi W."/>
            <person name="Wu M."/>
            <person name="Zhao G."/>
            <person name="Gong Y."/>
            <person name="Li W."/>
            <person name="Zhang P."/>
        </authorList>
    </citation>
    <scope>NUCLEOTIDE SEQUENCE [LARGE SCALE GENOMIC DNA]</scope>
    <source>
        <strain evidence="1">DYQJB</strain>
        <tissue evidence="1">Leaf</tissue>
    </source>
</reference>
<comment type="caution">
    <text evidence="1">The sequence shown here is derived from an EMBL/GenBank/DDBJ whole genome shotgun (WGS) entry which is preliminary data.</text>
</comment>
<protein>
    <submittedName>
        <fullName evidence="1">Uncharacterized protein</fullName>
    </submittedName>
</protein>
<gene>
    <name evidence="1" type="ORF">Fmac_006271</name>
</gene>
<dbReference type="Proteomes" id="UP001603857">
    <property type="component" value="Unassembled WGS sequence"/>
</dbReference>